<dbReference type="GO" id="GO:0002039">
    <property type="term" value="F:p53 binding"/>
    <property type="evidence" value="ECO:0007669"/>
    <property type="project" value="TreeGrafter"/>
</dbReference>
<dbReference type="GO" id="GO:0005669">
    <property type="term" value="C:transcription factor TFIID complex"/>
    <property type="evidence" value="ECO:0007669"/>
    <property type="project" value="TreeGrafter"/>
</dbReference>
<feature type="region of interest" description="Disordered" evidence="9">
    <location>
        <begin position="285"/>
        <end position="308"/>
    </location>
</feature>
<protein>
    <submittedName>
        <fullName evidence="11">Blast:Transcription initiation factor TFIID subunit 3</fullName>
    </submittedName>
</protein>
<feature type="region of interest" description="Disordered" evidence="9">
    <location>
        <begin position="1287"/>
        <end position="1311"/>
    </location>
</feature>
<dbReference type="GO" id="GO:0003743">
    <property type="term" value="F:translation initiation factor activity"/>
    <property type="evidence" value="ECO:0007669"/>
    <property type="project" value="UniProtKB-KW"/>
</dbReference>
<feature type="compositionally biased region" description="Polar residues" evidence="9">
    <location>
        <begin position="375"/>
        <end position="385"/>
    </location>
</feature>
<dbReference type="Gene3D" id="1.10.20.10">
    <property type="entry name" value="Histone, subunit A"/>
    <property type="match status" value="1"/>
</dbReference>
<accession>A0A3B0KT20</accession>
<dbReference type="GO" id="GO:0046982">
    <property type="term" value="F:protein heterodimerization activity"/>
    <property type="evidence" value="ECO:0007669"/>
    <property type="project" value="InterPro"/>
</dbReference>
<feature type="compositionally biased region" description="Basic residues" evidence="9">
    <location>
        <begin position="387"/>
        <end position="396"/>
    </location>
</feature>
<feature type="compositionally biased region" description="Basic and acidic residues" evidence="9">
    <location>
        <begin position="976"/>
        <end position="985"/>
    </location>
</feature>
<evidence type="ECO:0000256" key="8">
    <source>
        <dbReference type="PROSITE-ProRule" id="PRU00146"/>
    </source>
</evidence>
<keyword evidence="11" id="KW-0396">Initiation factor</keyword>
<feature type="compositionally biased region" description="Basic and acidic residues" evidence="9">
    <location>
        <begin position="1287"/>
        <end position="1298"/>
    </location>
</feature>
<feature type="compositionally biased region" description="Basic and acidic residues" evidence="9">
    <location>
        <begin position="1145"/>
        <end position="1154"/>
    </location>
</feature>
<evidence type="ECO:0000313" key="12">
    <source>
        <dbReference type="Proteomes" id="UP000268350"/>
    </source>
</evidence>
<feature type="region of interest" description="Disordered" evidence="9">
    <location>
        <begin position="375"/>
        <end position="403"/>
    </location>
</feature>
<dbReference type="OMA" id="ENIHMRQ"/>
<evidence type="ECO:0000256" key="5">
    <source>
        <dbReference type="ARBA" id="ARBA00023015"/>
    </source>
</evidence>
<feature type="region of interest" description="Disordered" evidence="9">
    <location>
        <begin position="903"/>
        <end position="956"/>
    </location>
</feature>
<feature type="region of interest" description="Disordered" evidence="9">
    <location>
        <begin position="1216"/>
        <end position="1244"/>
    </location>
</feature>
<dbReference type="PANTHER" id="PTHR46452">
    <property type="entry name" value="TRANSCRIPTION INITIATION FACTOR TFIID SUBUNIT 3"/>
    <property type="match status" value="1"/>
</dbReference>
<dbReference type="InterPro" id="IPR011011">
    <property type="entry name" value="Znf_FYVE_PHD"/>
</dbReference>
<evidence type="ECO:0000256" key="1">
    <source>
        <dbReference type="ARBA" id="ARBA00004123"/>
    </source>
</evidence>
<feature type="region of interest" description="Disordered" evidence="9">
    <location>
        <begin position="697"/>
        <end position="721"/>
    </location>
</feature>
<feature type="compositionally biased region" description="Basic residues" evidence="9">
    <location>
        <begin position="707"/>
        <end position="720"/>
    </location>
</feature>
<dbReference type="InterPro" id="IPR001965">
    <property type="entry name" value="Znf_PHD"/>
</dbReference>
<feature type="compositionally biased region" description="Basic residues" evidence="9">
    <location>
        <begin position="1124"/>
        <end position="1144"/>
    </location>
</feature>
<organism evidence="11 12">
    <name type="scientific">Drosophila guanche</name>
    <name type="common">Fruit fly</name>
    <dbReference type="NCBI Taxonomy" id="7266"/>
    <lineage>
        <taxon>Eukaryota</taxon>
        <taxon>Metazoa</taxon>
        <taxon>Ecdysozoa</taxon>
        <taxon>Arthropoda</taxon>
        <taxon>Hexapoda</taxon>
        <taxon>Insecta</taxon>
        <taxon>Pterygota</taxon>
        <taxon>Neoptera</taxon>
        <taxon>Endopterygota</taxon>
        <taxon>Diptera</taxon>
        <taxon>Brachycera</taxon>
        <taxon>Muscomorpha</taxon>
        <taxon>Ephydroidea</taxon>
        <taxon>Drosophilidae</taxon>
        <taxon>Drosophila</taxon>
        <taxon>Sophophora</taxon>
    </lineage>
</organism>
<proteinExistence type="predicted"/>
<evidence type="ECO:0000256" key="6">
    <source>
        <dbReference type="ARBA" id="ARBA00023163"/>
    </source>
</evidence>
<dbReference type="GO" id="GO:0045944">
    <property type="term" value="P:positive regulation of transcription by RNA polymerase II"/>
    <property type="evidence" value="ECO:0007669"/>
    <property type="project" value="TreeGrafter"/>
</dbReference>
<comment type="subcellular location">
    <subcellularLocation>
        <location evidence="1">Nucleus</location>
    </subcellularLocation>
</comment>
<feature type="compositionally biased region" description="Polar residues" evidence="9">
    <location>
        <begin position="185"/>
        <end position="199"/>
    </location>
</feature>
<feature type="compositionally biased region" description="Polar residues" evidence="9">
    <location>
        <begin position="944"/>
        <end position="956"/>
    </location>
</feature>
<evidence type="ECO:0000256" key="3">
    <source>
        <dbReference type="ARBA" id="ARBA00022771"/>
    </source>
</evidence>
<keyword evidence="12" id="KW-1185">Reference proteome</keyword>
<evidence type="ECO:0000256" key="2">
    <source>
        <dbReference type="ARBA" id="ARBA00022723"/>
    </source>
</evidence>
<feature type="compositionally biased region" description="Polar residues" evidence="9">
    <location>
        <begin position="1235"/>
        <end position="1244"/>
    </location>
</feature>
<dbReference type="OrthoDB" id="436852at2759"/>
<keyword evidence="7" id="KW-0539">Nucleus</keyword>
<dbReference type="CDD" id="cd15522">
    <property type="entry name" value="PHD_TAF3"/>
    <property type="match status" value="1"/>
</dbReference>
<feature type="compositionally biased region" description="Polar residues" evidence="9">
    <location>
        <begin position="139"/>
        <end position="164"/>
    </location>
</feature>
<keyword evidence="11" id="KW-0648">Protein biosynthesis</keyword>
<dbReference type="PROSITE" id="PS01359">
    <property type="entry name" value="ZF_PHD_1"/>
    <property type="match status" value="1"/>
</dbReference>
<feature type="compositionally biased region" description="Low complexity" evidence="9">
    <location>
        <begin position="1219"/>
        <end position="1232"/>
    </location>
</feature>
<dbReference type="SMART" id="SM00576">
    <property type="entry name" value="BTP"/>
    <property type="match status" value="1"/>
</dbReference>
<feature type="domain" description="PHD-type" evidence="10">
    <location>
        <begin position="1451"/>
        <end position="1501"/>
    </location>
</feature>
<dbReference type="GO" id="GO:0008270">
    <property type="term" value="F:zinc ion binding"/>
    <property type="evidence" value="ECO:0007669"/>
    <property type="project" value="UniProtKB-KW"/>
</dbReference>
<dbReference type="Pfam" id="PF00628">
    <property type="entry name" value="PHD"/>
    <property type="match status" value="1"/>
</dbReference>
<name>A0A3B0KT20_DROGU</name>
<keyword evidence="5" id="KW-0805">Transcription regulation</keyword>
<dbReference type="PANTHER" id="PTHR46452:SF1">
    <property type="entry name" value="TRANSCRIPTION INITIATION FACTOR TFIID SUBUNIT 3"/>
    <property type="match status" value="1"/>
</dbReference>
<dbReference type="InterPro" id="IPR019787">
    <property type="entry name" value="Znf_PHD-finger"/>
</dbReference>
<dbReference type="InterPro" id="IPR013083">
    <property type="entry name" value="Znf_RING/FYVE/PHD"/>
</dbReference>
<dbReference type="InterPro" id="IPR009072">
    <property type="entry name" value="Histone-fold"/>
</dbReference>
<dbReference type="Pfam" id="PF07524">
    <property type="entry name" value="Bromo_TP"/>
    <property type="match status" value="1"/>
</dbReference>
<feature type="region of interest" description="Disordered" evidence="9">
    <location>
        <begin position="969"/>
        <end position="988"/>
    </location>
</feature>
<dbReference type="EMBL" id="OUUW01000017">
    <property type="protein sequence ID" value="SPP89006.1"/>
    <property type="molecule type" value="Genomic_DNA"/>
</dbReference>
<feature type="region of interest" description="Disordered" evidence="9">
    <location>
        <begin position="1112"/>
        <end position="1180"/>
    </location>
</feature>
<dbReference type="SMART" id="SM00249">
    <property type="entry name" value="PHD"/>
    <property type="match status" value="1"/>
</dbReference>
<keyword evidence="6" id="KW-0804">Transcription</keyword>
<reference evidence="12" key="1">
    <citation type="submission" date="2018-01" db="EMBL/GenBank/DDBJ databases">
        <authorList>
            <person name="Alioto T."/>
            <person name="Alioto T."/>
        </authorList>
    </citation>
    <scope>NUCLEOTIDE SEQUENCE [LARGE SCALE GENOMIC DNA]</scope>
</reference>
<dbReference type="InterPro" id="IPR006565">
    <property type="entry name" value="BTP"/>
</dbReference>
<dbReference type="InterPro" id="IPR019786">
    <property type="entry name" value="Zinc_finger_PHD-type_CS"/>
</dbReference>
<feature type="compositionally biased region" description="Low complexity" evidence="9">
    <location>
        <begin position="903"/>
        <end position="913"/>
    </location>
</feature>
<keyword evidence="4" id="KW-0862">Zinc</keyword>
<keyword evidence="2" id="KW-0479">Metal-binding</keyword>
<evidence type="ECO:0000256" key="7">
    <source>
        <dbReference type="ARBA" id="ARBA00023242"/>
    </source>
</evidence>
<dbReference type="PROSITE" id="PS50016">
    <property type="entry name" value="ZF_PHD_2"/>
    <property type="match status" value="1"/>
</dbReference>
<keyword evidence="3 8" id="KW-0863">Zinc-finger</keyword>
<gene>
    <name evidence="11" type="ORF">DGUA_6G019201</name>
</gene>
<evidence type="ECO:0000259" key="10">
    <source>
        <dbReference type="PROSITE" id="PS50016"/>
    </source>
</evidence>
<dbReference type="Proteomes" id="UP000268350">
    <property type="component" value="Unassembled WGS sequence"/>
</dbReference>
<feature type="region of interest" description="Disordered" evidence="9">
    <location>
        <begin position="131"/>
        <end position="164"/>
    </location>
</feature>
<evidence type="ECO:0000313" key="11">
    <source>
        <dbReference type="EMBL" id="SPP89006.1"/>
    </source>
</evidence>
<evidence type="ECO:0000256" key="9">
    <source>
        <dbReference type="SAM" id="MobiDB-lite"/>
    </source>
</evidence>
<evidence type="ECO:0000256" key="4">
    <source>
        <dbReference type="ARBA" id="ARBA00022833"/>
    </source>
</evidence>
<sequence>MADKYSSDLMRMVIAQVTQTIGYSSTLSAPLELLQDILIKFMQEFGRDLHGQMEHANRLEPNLQDARLTLKSLSINVLELLDYIENVEPVQFNRDVAVFPIKRASNMNFLKPGSAETLTRPIYIFEYLPPMQPNAEPSEPTSTAMNTIQDSESEKTLTPQQGSVSKVDLESLSMVDNRTQIPIDTQSQSTPLNFPSSKNCDPDNGRTVREMSSVVMTTGGFISPSIEGKLPDAFVPDIIEKYKGLHAPPIPSPVIAPLETAATKPDTSVIEEIRYLNSTASKLNERDHQHIENRNPPTAKNSKKEGKIVTPQENANPSVAVMLNAKAFKKIKKQKYFLSNLSGMERSKAEMNFHGGKAQDKAQRKAMKMFQKLARSQNEAGSSQVLHLKKSKKRVNRGTFPDGSSERIQMEKILKKQAKHKQKRVQGHGLQSAVERKPLDIALPTSDPAHVGVASKSVAKSHEETDLKSNADRRTTVVVAAHMQNQAKFPLVSTASEPTGPQGPQTGVSATKKHIIEPERNKLDIFKKISKPKTSRLEVSALSGTLAVAGSPFESTAGNPPLINLPSGTTITPAPSLGLSMEHINVTSSISSVCHQTLPSYGVMPTPEAPSPQADVDLMIIDSSKPKKRGRKPGGKNQTKLIDTVALLESQTQPQPLPPIQSTKKGKQTHLNALSVLPSSALLMNSSLIPEPPIPTEPLNLSSVPHCKGKEKKERKKYKSRHDAFLPENEKEREIGYSGNSIENTSPTKPILHVTKTSSIVASASQYMAVGGGMPHSSLYPSNQTGIVPLLPLLHFPPRPGLIPSGPGLIPCGTGLFPAAAGLVGFGSSGSFMSFPGTSGSASDSVCRLGAVDTSETDTIGQFLRGPSAQTDAMTERTYCNVAPLVPESMKFSVGGGGAVAGATTGPTGTEAVSKPKAKSSAQATGNLGDPIEVSDDSDESTQNRKQIIPTNLGRTSTLQSQLLPHATTPATSIDDSQHHSKDILHPSISPNSCESIKKFKKQSKLGHQDVKMLSSTDTPSCNTPCFPEFNMPSFKGGDKFSLAGGADLIPLSRLECGLAYSSQTVPVTSLSAGATSASGLVSAHMNVSEDQQFMPSFSSYEDITITPTSRLSKGQLTDEQKMRKLHKKLKKPKEGKVKKKKEKKDKVKEKERNGSSIHKSEKKIKGPDKKQKKEKKKDKQIIALVPADAEDFQNIHHLPKSNELSSSCEVFSGPSLMPSIPIQPSPKQSPKAPNDTSPILEFSTNPVPKLTLKLGGRSTPIPCADNYIDAQDAGIVQLLTMGGYPKKREHEREDSPELARFSPLVTGPPKAKPCETSFSIISSNTVGPLSNSNTTSSPVKPLTLSMAPMPAQMLPRHPAAANSGGWISNTSNSAVASSTLSASSVLLPQQLMLASKPLMNNLTSVMGISAETPLGTGLLPVSPNNFSDCPPKILELNRPSSYVDAEGNRIWICPACGKVDDGSAMIGCDGCDAWYHWTCVGITVAPKDNDDWFCRVCITKKKVHGSEKKKKRNKKK</sequence>
<dbReference type="Gene3D" id="3.30.40.10">
    <property type="entry name" value="Zinc/RING finger domain, C3HC4 (zinc finger)"/>
    <property type="match status" value="1"/>
</dbReference>
<dbReference type="SUPFAM" id="SSF57903">
    <property type="entry name" value="FYVE/PHD zinc finger"/>
    <property type="match status" value="1"/>
</dbReference>
<feature type="region of interest" description="Disordered" evidence="9">
    <location>
        <begin position="185"/>
        <end position="205"/>
    </location>
</feature>